<sequence>MPSDRPVEETRALGRHMVVEKRPGAFWRAYTKRGELLGIIFWYGPWDSFVFRAGWATEFSADCLAALAAFLAQLRWEKKSGLKPIDGLSPKTATKESK</sequence>
<dbReference type="AlphaFoldDB" id="A0A0F9FPH2"/>
<dbReference type="EMBL" id="LAZR01031714">
    <property type="protein sequence ID" value="KKL52932.1"/>
    <property type="molecule type" value="Genomic_DNA"/>
</dbReference>
<name>A0A0F9FPH2_9ZZZZ</name>
<comment type="caution">
    <text evidence="1">The sequence shown here is derived from an EMBL/GenBank/DDBJ whole genome shotgun (WGS) entry which is preliminary data.</text>
</comment>
<proteinExistence type="predicted"/>
<organism evidence="1">
    <name type="scientific">marine sediment metagenome</name>
    <dbReference type="NCBI Taxonomy" id="412755"/>
    <lineage>
        <taxon>unclassified sequences</taxon>
        <taxon>metagenomes</taxon>
        <taxon>ecological metagenomes</taxon>
    </lineage>
</organism>
<evidence type="ECO:0000313" key="1">
    <source>
        <dbReference type="EMBL" id="KKL52932.1"/>
    </source>
</evidence>
<protein>
    <submittedName>
        <fullName evidence="1">Uncharacterized protein</fullName>
    </submittedName>
</protein>
<gene>
    <name evidence="1" type="ORF">LCGC14_2280490</name>
</gene>
<accession>A0A0F9FPH2</accession>
<reference evidence="1" key="1">
    <citation type="journal article" date="2015" name="Nature">
        <title>Complex archaea that bridge the gap between prokaryotes and eukaryotes.</title>
        <authorList>
            <person name="Spang A."/>
            <person name="Saw J.H."/>
            <person name="Jorgensen S.L."/>
            <person name="Zaremba-Niedzwiedzka K."/>
            <person name="Martijn J."/>
            <person name="Lind A.E."/>
            <person name="van Eijk R."/>
            <person name="Schleper C."/>
            <person name="Guy L."/>
            <person name="Ettema T.J."/>
        </authorList>
    </citation>
    <scope>NUCLEOTIDE SEQUENCE</scope>
</reference>